<dbReference type="InterPro" id="IPR015424">
    <property type="entry name" value="PyrdxlP-dep_Trfase"/>
</dbReference>
<dbReference type="PROSITE" id="PS00105">
    <property type="entry name" value="AA_TRANSFER_CLASS_1"/>
    <property type="match status" value="1"/>
</dbReference>
<evidence type="ECO:0000256" key="5">
    <source>
        <dbReference type="ARBA" id="ARBA00022898"/>
    </source>
</evidence>
<dbReference type="EC" id="2.6.1.-" evidence="6"/>
<evidence type="ECO:0000256" key="1">
    <source>
        <dbReference type="ARBA" id="ARBA00001933"/>
    </source>
</evidence>
<feature type="domain" description="Aminotransferase class I/classII large" evidence="7">
    <location>
        <begin position="37"/>
        <end position="382"/>
    </location>
</feature>
<dbReference type="AlphaFoldDB" id="A0A316G3D5"/>
<evidence type="ECO:0000256" key="2">
    <source>
        <dbReference type="ARBA" id="ARBA00007441"/>
    </source>
</evidence>
<keyword evidence="3 6" id="KW-0032">Aminotransferase</keyword>
<protein>
    <recommendedName>
        <fullName evidence="6">Aminotransferase</fullName>
        <ecNumber evidence="6">2.6.1.-</ecNumber>
    </recommendedName>
</protein>
<dbReference type="Gene3D" id="3.90.1150.10">
    <property type="entry name" value="Aspartate Aminotransferase, domain 1"/>
    <property type="match status" value="1"/>
</dbReference>
<reference evidence="8 9" key="1">
    <citation type="submission" date="2018-05" db="EMBL/GenBank/DDBJ databases">
        <title>Genomic Encyclopedia of Type Strains, Phase IV (KMG-IV): sequencing the most valuable type-strain genomes for metagenomic binning, comparative biology and taxonomic classification.</title>
        <authorList>
            <person name="Goeker M."/>
        </authorList>
    </citation>
    <scope>NUCLEOTIDE SEQUENCE [LARGE SCALE GENOMIC DNA]</scope>
    <source>
        <strain evidence="8 9">DSM 25350</strain>
    </source>
</reference>
<accession>A0A316G3D5</accession>
<dbReference type="CDD" id="cd00609">
    <property type="entry name" value="AAT_like"/>
    <property type="match status" value="1"/>
</dbReference>
<dbReference type="InterPro" id="IPR015422">
    <property type="entry name" value="PyrdxlP-dep_Trfase_small"/>
</dbReference>
<dbReference type="Proteomes" id="UP000245790">
    <property type="component" value="Unassembled WGS sequence"/>
</dbReference>
<dbReference type="OrthoDB" id="9763453at2"/>
<dbReference type="InterPro" id="IPR004839">
    <property type="entry name" value="Aminotransferase_I/II_large"/>
</dbReference>
<keyword evidence="4 6" id="KW-0808">Transferase</keyword>
<dbReference type="Gene3D" id="3.40.640.10">
    <property type="entry name" value="Type I PLP-dependent aspartate aminotransferase-like (Major domain)"/>
    <property type="match status" value="1"/>
</dbReference>
<dbReference type="PANTHER" id="PTHR46383:SF1">
    <property type="entry name" value="ASPARTATE AMINOTRANSFERASE"/>
    <property type="match status" value="1"/>
</dbReference>
<dbReference type="PANTHER" id="PTHR46383">
    <property type="entry name" value="ASPARTATE AMINOTRANSFERASE"/>
    <property type="match status" value="1"/>
</dbReference>
<dbReference type="SUPFAM" id="SSF53383">
    <property type="entry name" value="PLP-dependent transferases"/>
    <property type="match status" value="1"/>
</dbReference>
<evidence type="ECO:0000259" key="7">
    <source>
        <dbReference type="Pfam" id="PF00155"/>
    </source>
</evidence>
<dbReference type="GO" id="GO:0030170">
    <property type="term" value="F:pyridoxal phosphate binding"/>
    <property type="evidence" value="ECO:0007669"/>
    <property type="project" value="InterPro"/>
</dbReference>
<evidence type="ECO:0000313" key="9">
    <source>
        <dbReference type="Proteomes" id="UP000245790"/>
    </source>
</evidence>
<keyword evidence="9" id="KW-1185">Reference proteome</keyword>
<dbReference type="InterPro" id="IPR050596">
    <property type="entry name" value="AspAT/PAT-like"/>
</dbReference>
<dbReference type="Pfam" id="PF00155">
    <property type="entry name" value="Aminotran_1_2"/>
    <property type="match status" value="1"/>
</dbReference>
<evidence type="ECO:0000256" key="3">
    <source>
        <dbReference type="ARBA" id="ARBA00022576"/>
    </source>
</evidence>
<dbReference type="RefSeq" id="WP_109761542.1">
    <property type="nucleotide sequence ID" value="NZ_QGGU01000001.1"/>
</dbReference>
<evidence type="ECO:0000313" key="8">
    <source>
        <dbReference type="EMBL" id="PWK54426.1"/>
    </source>
</evidence>
<comment type="cofactor">
    <cofactor evidence="1 6">
        <name>pyridoxal 5'-phosphate</name>
        <dbReference type="ChEBI" id="CHEBI:597326"/>
    </cofactor>
</comment>
<comment type="similarity">
    <text evidence="2 6">Belongs to the class-I pyridoxal-phosphate-dependent aminotransferase family.</text>
</comment>
<dbReference type="EMBL" id="QGGU01000001">
    <property type="protein sequence ID" value="PWK54426.1"/>
    <property type="molecule type" value="Genomic_DNA"/>
</dbReference>
<dbReference type="GO" id="GO:0006520">
    <property type="term" value="P:amino acid metabolic process"/>
    <property type="evidence" value="ECO:0007669"/>
    <property type="project" value="InterPro"/>
</dbReference>
<name>A0A316G3D5_9GAMM</name>
<organism evidence="8 9">
    <name type="scientific">Pleionea mediterranea</name>
    <dbReference type="NCBI Taxonomy" id="523701"/>
    <lineage>
        <taxon>Bacteria</taxon>
        <taxon>Pseudomonadati</taxon>
        <taxon>Pseudomonadota</taxon>
        <taxon>Gammaproteobacteria</taxon>
        <taxon>Oceanospirillales</taxon>
        <taxon>Pleioneaceae</taxon>
        <taxon>Pleionea</taxon>
    </lineage>
</organism>
<gene>
    <name evidence="8" type="ORF">C8D97_101274</name>
</gene>
<comment type="caution">
    <text evidence="8">The sequence shown here is derived from an EMBL/GenBank/DDBJ whole genome shotgun (WGS) entry which is preliminary data.</text>
</comment>
<keyword evidence="5" id="KW-0663">Pyridoxal phosphate</keyword>
<sequence>MRKQPDIHLNLNVRGLPLSATLAINEISNDLIRQGKPVTKLGLGQSPFPVPRVVEEELKVNAHQKDYLPVAGLRELRGAVADYHHRSHGISAAPENILIGPGSKELMFILQLVYYGDLVIPTPSWVSYAPQAHIIGRHIHWLETEAKNQWKVTPECIEDLCHKDPNKPRLLILNYPANPHGYTYSEKELKALARKLKKYKVLVLSDEIYSELDYDGSHVSIAQFYSEGTIISSGLSKWCGAGGWRLGTFAFPNNLDWLMSAMSTVASETFTSTAAPIQYAAVRAFMGGLEIERYLANSRRILHCLAEAIVTRMNNAGFDLTMPDGAFYIFPDFSPFKSELHNRGIHTSQQLVEAILQETGVAMLPGVSFGRPANELTVRIAFVDFDGARALTAAEQVPLDQTLDDDFAVMHGGGCISGIEKVIQWLTSPDSFSEN</sequence>
<dbReference type="GO" id="GO:0008483">
    <property type="term" value="F:transaminase activity"/>
    <property type="evidence" value="ECO:0007669"/>
    <property type="project" value="UniProtKB-KW"/>
</dbReference>
<proteinExistence type="inferred from homology"/>
<dbReference type="InterPro" id="IPR015421">
    <property type="entry name" value="PyrdxlP-dep_Trfase_major"/>
</dbReference>
<evidence type="ECO:0000256" key="4">
    <source>
        <dbReference type="ARBA" id="ARBA00022679"/>
    </source>
</evidence>
<evidence type="ECO:0000256" key="6">
    <source>
        <dbReference type="RuleBase" id="RU000481"/>
    </source>
</evidence>
<dbReference type="InterPro" id="IPR004838">
    <property type="entry name" value="NHTrfase_class1_PyrdxlP-BS"/>
</dbReference>